<organism evidence="7">
    <name type="scientific">Jonesiaceae bacterium BS-20</name>
    <dbReference type="NCBI Taxonomy" id="3120821"/>
    <lineage>
        <taxon>Bacteria</taxon>
        <taxon>Bacillati</taxon>
        <taxon>Actinomycetota</taxon>
        <taxon>Actinomycetes</taxon>
        <taxon>Micrococcales</taxon>
        <taxon>Jonesiaceae</taxon>
    </lineage>
</organism>
<sequence>MRIVGIDPSLRNTGVAIIDNGALVELTSIPTKKLTGEMRVQFILEHIEKFVQGADIIGIEGVSYNSVSSRLNEVYGLWGILNHYLWQNFRSPVIVTPATRAKYATGKGNASKDTVMAAVIRRYMDERITGNDEADALVVAAILSRLAGSPIEDSLPATHLAALDKMEPLDAVSLGASLTSSGAITASLITSASAPPSPQVAAAPAAASVAVAERPVAALARERCLGCARFH</sequence>
<dbReference type="InterPro" id="IPR012337">
    <property type="entry name" value="RNaseH-like_sf"/>
</dbReference>
<reference evidence="7" key="1">
    <citation type="submission" date="2024-02" db="EMBL/GenBank/DDBJ databases">
        <title>Tomenella chthoni gen. nov. sp. nov., a member of the family Jonesiaceae isolated from bat guano.</title>
        <authorList>
            <person name="Miller S.L."/>
            <person name="King J."/>
            <person name="Sankaranarayanan K."/>
            <person name="Lawson P.A."/>
        </authorList>
    </citation>
    <scope>NUCLEOTIDE SEQUENCE</scope>
    <source>
        <strain evidence="7">BS-20</strain>
    </source>
</reference>
<evidence type="ECO:0000256" key="4">
    <source>
        <dbReference type="ARBA" id="ARBA00023125"/>
    </source>
</evidence>
<evidence type="ECO:0000256" key="2">
    <source>
        <dbReference type="ARBA" id="ARBA00022763"/>
    </source>
</evidence>
<dbReference type="PRINTS" id="PR00696">
    <property type="entry name" value="RSOLVASERUVC"/>
</dbReference>
<gene>
    <name evidence="7" type="ORF">V5R04_06815</name>
</gene>
<evidence type="ECO:0000313" key="7">
    <source>
        <dbReference type="EMBL" id="XBH22920.1"/>
    </source>
</evidence>
<evidence type="ECO:0000256" key="5">
    <source>
        <dbReference type="ARBA" id="ARBA00023172"/>
    </source>
</evidence>
<proteinExistence type="inferred from homology"/>
<keyword evidence="5" id="KW-0233">DNA recombination</keyword>
<dbReference type="GO" id="GO:0006281">
    <property type="term" value="P:DNA repair"/>
    <property type="evidence" value="ECO:0007669"/>
    <property type="project" value="UniProtKB-KW"/>
</dbReference>
<dbReference type="GO" id="GO:0003677">
    <property type="term" value="F:DNA binding"/>
    <property type="evidence" value="ECO:0007669"/>
    <property type="project" value="UniProtKB-KW"/>
</dbReference>
<dbReference type="AlphaFoldDB" id="A0AAU7E073"/>
<keyword evidence="6" id="KW-0234">DNA repair</keyword>
<comment type="similarity">
    <text evidence="1">Belongs to the RuvC family.</text>
</comment>
<keyword evidence="3" id="KW-0460">Magnesium</keyword>
<accession>A0AAU7E073</accession>
<protein>
    <submittedName>
        <fullName evidence="7">Crossover junction endodeoxyribonuclease RuvC</fullName>
    </submittedName>
</protein>
<dbReference type="InterPro" id="IPR002176">
    <property type="entry name" value="X-over_junc_endoDNase_RuvC"/>
</dbReference>
<dbReference type="GO" id="GO:0004520">
    <property type="term" value="F:DNA endonuclease activity"/>
    <property type="evidence" value="ECO:0007669"/>
    <property type="project" value="InterPro"/>
</dbReference>
<dbReference type="Gene3D" id="3.30.420.10">
    <property type="entry name" value="Ribonuclease H-like superfamily/Ribonuclease H"/>
    <property type="match status" value="1"/>
</dbReference>
<evidence type="ECO:0000256" key="1">
    <source>
        <dbReference type="ARBA" id="ARBA00009518"/>
    </source>
</evidence>
<dbReference type="GO" id="GO:0006310">
    <property type="term" value="P:DNA recombination"/>
    <property type="evidence" value="ECO:0007669"/>
    <property type="project" value="UniProtKB-KW"/>
</dbReference>
<keyword evidence="4" id="KW-0238">DNA-binding</keyword>
<evidence type="ECO:0000256" key="6">
    <source>
        <dbReference type="ARBA" id="ARBA00023204"/>
    </source>
</evidence>
<evidence type="ECO:0000256" key="3">
    <source>
        <dbReference type="ARBA" id="ARBA00022842"/>
    </source>
</evidence>
<dbReference type="EMBL" id="CP146203">
    <property type="protein sequence ID" value="XBH22920.1"/>
    <property type="molecule type" value="Genomic_DNA"/>
</dbReference>
<dbReference type="Pfam" id="PF02075">
    <property type="entry name" value="RuvC"/>
    <property type="match status" value="1"/>
</dbReference>
<name>A0AAU7E073_9MICO</name>
<dbReference type="SUPFAM" id="SSF53098">
    <property type="entry name" value="Ribonuclease H-like"/>
    <property type="match status" value="1"/>
</dbReference>
<dbReference type="InterPro" id="IPR036397">
    <property type="entry name" value="RNaseH_sf"/>
</dbReference>
<keyword evidence="2" id="KW-0227">DNA damage</keyword>